<dbReference type="GO" id="GO:0006397">
    <property type="term" value="P:mRNA processing"/>
    <property type="evidence" value="ECO:0007669"/>
    <property type="project" value="UniProtKB-KW"/>
</dbReference>
<dbReference type="GO" id="GO:0005737">
    <property type="term" value="C:cytoplasm"/>
    <property type="evidence" value="ECO:0007669"/>
    <property type="project" value="UniProtKB-SubCell"/>
</dbReference>
<keyword evidence="4" id="KW-0963">Cytoplasm</keyword>
<name>A0A6I8UPP8_DROPS</name>
<evidence type="ECO:0000256" key="7">
    <source>
        <dbReference type="ARBA" id="ARBA00023242"/>
    </source>
</evidence>
<dbReference type="PANTHER" id="PTHR12786">
    <property type="entry name" value="SPLICING FACTOR SF3A-RELATED"/>
    <property type="match status" value="1"/>
</dbReference>
<feature type="region of interest" description="Disordered" evidence="9">
    <location>
        <begin position="197"/>
        <end position="268"/>
    </location>
</feature>
<evidence type="ECO:0000256" key="6">
    <source>
        <dbReference type="ARBA" id="ARBA00023187"/>
    </source>
</evidence>
<dbReference type="GO" id="GO:0008380">
    <property type="term" value="P:RNA splicing"/>
    <property type="evidence" value="ECO:0007669"/>
    <property type="project" value="UniProtKB-KW"/>
</dbReference>
<protein>
    <submittedName>
        <fullName evidence="12">Replication stress response regulator SDE2</fullName>
    </submittedName>
</protein>
<comment type="subcellular location">
    <subcellularLocation>
        <location evidence="2">Cytoplasm</location>
    </subcellularLocation>
    <subcellularLocation>
        <location evidence="1">Nucleus</location>
    </subcellularLocation>
</comment>
<organism evidence="11 12">
    <name type="scientific">Drosophila pseudoobscura pseudoobscura</name>
    <name type="common">Fruit fly</name>
    <dbReference type="NCBI Taxonomy" id="46245"/>
    <lineage>
        <taxon>Eukaryota</taxon>
        <taxon>Metazoa</taxon>
        <taxon>Ecdysozoa</taxon>
        <taxon>Arthropoda</taxon>
        <taxon>Hexapoda</taxon>
        <taxon>Insecta</taxon>
        <taxon>Pterygota</taxon>
        <taxon>Neoptera</taxon>
        <taxon>Endopterygota</taxon>
        <taxon>Diptera</taxon>
        <taxon>Brachycera</taxon>
        <taxon>Muscomorpha</taxon>
        <taxon>Ephydroidea</taxon>
        <taxon>Drosophilidae</taxon>
        <taxon>Drosophila</taxon>
        <taxon>Sophophora</taxon>
    </lineage>
</organism>
<sequence>MQQHKREAQKYNTTKRERRKGREMVINILLNNKELIVFDNEINFNDICTKIEEATHLRRDDYYLVSNGKRLTGDSSHQHESIHCILRQVGGKGGFGSMLRAIGAQIEKTTNREACRDLSGRRLRDINEEKRVRAWLGKQAEREREREERKKRKIEKLLAVPKHDFKDEKYEEARANLADKVSDAFEEGLKQAEEIKEKHAAAASSATEQPSVSGIKRKTKTLADDKTKAKKKKGALWIGDDISGSDTDDSDDSEEEQPETKKKIAIKS</sequence>
<evidence type="ECO:0000259" key="10">
    <source>
        <dbReference type="Pfam" id="PF22782"/>
    </source>
</evidence>
<evidence type="ECO:0000256" key="2">
    <source>
        <dbReference type="ARBA" id="ARBA00004496"/>
    </source>
</evidence>
<evidence type="ECO:0000256" key="8">
    <source>
        <dbReference type="ARBA" id="ARBA00023306"/>
    </source>
</evidence>
<dbReference type="KEGG" id="dpo:4801759"/>
<evidence type="ECO:0000256" key="1">
    <source>
        <dbReference type="ARBA" id="ARBA00004123"/>
    </source>
</evidence>
<dbReference type="PANTHER" id="PTHR12786:SF1">
    <property type="entry name" value="SPLICING REGULATOR SDE2"/>
    <property type="match status" value="1"/>
</dbReference>
<dbReference type="Pfam" id="PF22782">
    <property type="entry name" value="SDE2"/>
    <property type="match status" value="1"/>
</dbReference>
<dbReference type="InterPro" id="IPR051421">
    <property type="entry name" value="RNA_Proc_DNA_Dmg_Regulator"/>
</dbReference>
<dbReference type="InterPro" id="IPR053822">
    <property type="entry name" value="SDE2-like_dom"/>
</dbReference>
<evidence type="ECO:0000256" key="5">
    <source>
        <dbReference type="ARBA" id="ARBA00022664"/>
    </source>
</evidence>
<evidence type="ECO:0000256" key="3">
    <source>
        <dbReference type="ARBA" id="ARBA00008726"/>
    </source>
</evidence>
<proteinExistence type="inferred from homology"/>
<feature type="domain" description="SDE2-like" evidence="10">
    <location>
        <begin position="90"/>
        <end position="186"/>
    </location>
</feature>
<evidence type="ECO:0000313" key="11">
    <source>
        <dbReference type="Proteomes" id="UP000001819"/>
    </source>
</evidence>
<gene>
    <name evidence="12" type="primary">LOC4801759</name>
</gene>
<evidence type="ECO:0000256" key="9">
    <source>
        <dbReference type="SAM" id="MobiDB-lite"/>
    </source>
</evidence>
<keyword evidence="8" id="KW-0131">Cell cycle</keyword>
<dbReference type="InParanoid" id="A0A6I8UPP8"/>
<dbReference type="Proteomes" id="UP000001819">
    <property type="component" value="Chromosome 2"/>
</dbReference>
<keyword evidence="5" id="KW-0507">mRNA processing</keyword>
<evidence type="ECO:0000256" key="4">
    <source>
        <dbReference type="ARBA" id="ARBA00022490"/>
    </source>
</evidence>
<keyword evidence="11" id="KW-1185">Reference proteome</keyword>
<keyword evidence="7" id="KW-0539">Nucleus</keyword>
<dbReference type="GO" id="GO:0005634">
    <property type="term" value="C:nucleus"/>
    <property type="evidence" value="ECO:0007669"/>
    <property type="project" value="UniProtKB-SubCell"/>
</dbReference>
<reference evidence="11" key="1">
    <citation type="submission" date="2024-06" db="UniProtKB">
        <authorList>
            <consortium name="RefSeq"/>
        </authorList>
    </citation>
    <scope>NUCLEOTIDE SEQUENCE [LARGE SCALE GENOMIC DNA]</scope>
    <source>
        <strain evidence="11">MV2-25</strain>
    </source>
</reference>
<feature type="compositionally biased region" description="Acidic residues" evidence="9">
    <location>
        <begin position="246"/>
        <end position="257"/>
    </location>
</feature>
<reference evidence="12" key="2">
    <citation type="submission" date="2025-08" db="UniProtKB">
        <authorList>
            <consortium name="RefSeq"/>
        </authorList>
    </citation>
    <scope>IDENTIFICATION</scope>
    <source>
        <strain evidence="12">MV-25-SWS-2005</strain>
        <tissue evidence="12">Whole body</tissue>
    </source>
</reference>
<dbReference type="RefSeq" id="XP_001358800.4">
    <property type="nucleotide sequence ID" value="XM_001358763.5"/>
</dbReference>
<dbReference type="FunCoup" id="A0A6I8UPP8">
    <property type="interactions" value="99"/>
</dbReference>
<comment type="similarity">
    <text evidence="3">Belongs to the SDE2 family.</text>
</comment>
<evidence type="ECO:0000313" key="12">
    <source>
        <dbReference type="RefSeq" id="XP_001358800.4"/>
    </source>
</evidence>
<accession>A0A6I8UPP8</accession>
<keyword evidence="6" id="KW-0508">mRNA splicing</keyword>
<dbReference type="AlphaFoldDB" id="A0A6I8UPP8"/>